<organism evidence="1 2">
    <name type="scientific">Nelumbo nucifera</name>
    <name type="common">Sacred lotus</name>
    <dbReference type="NCBI Taxonomy" id="4432"/>
    <lineage>
        <taxon>Eukaryota</taxon>
        <taxon>Viridiplantae</taxon>
        <taxon>Streptophyta</taxon>
        <taxon>Embryophyta</taxon>
        <taxon>Tracheophyta</taxon>
        <taxon>Spermatophyta</taxon>
        <taxon>Magnoliopsida</taxon>
        <taxon>Proteales</taxon>
        <taxon>Nelumbonaceae</taxon>
        <taxon>Nelumbo</taxon>
    </lineage>
</organism>
<dbReference type="STRING" id="4432.A0A1U8Q1Y7"/>
<dbReference type="Proteomes" id="UP000189703">
    <property type="component" value="Unplaced"/>
</dbReference>
<proteinExistence type="predicted"/>
<dbReference type="RefSeq" id="XP_019052011.1">
    <property type="nucleotide sequence ID" value="XM_019196466.1"/>
</dbReference>
<dbReference type="InParanoid" id="A0A1U8Q1Y7"/>
<accession>A0A1U8Q1Y7</accession>
<evidence type="ECO:0000313" key="1">
    <source>
        <dbReference type="Proteomes" id="UP000189703"/>
    </source>
</evidence>
<dbReference type="AlphaFoldDB" id="A0A1U8Q1Y7"/>
<keyword evidence="1" id="KW-1185">Reference proteome</keyword>
<gene>
    <name evidence="2" type="primary">LOC109114193</name>
</gene>
<name>A0A1U8Q1Y7_NELNU</name>
<dbReference type="OrthoDB" id="413760at2759"/>
<reference evidence="2" key="1">
    <citation type="submission" date="2025-08" db="UniProtKB">
        <authorList>
            <consortium name="RefSeq"/>
        </authorList>
    </citation>
    <scope>IDENTIFICATION</scope>
</reference>
<dbReference type="PANTHER" id="PTHR11439:SF459">
    <property type="match status" value="1"/>
</dbReference>
<dbReference type="PANTHER" id="PTHR11439">
    <property type="entry name" value="GAG-POL-RELATED RETROTRANSPOSON"/>
    <property type="match status" value="1"/>
</dbReference>
<evidence type="ECO:0000313" key="2">
    <source>
        <dbReference type="RefSeq" id="XP_019052011.1"/>
    </source>
</evidence>
<sequence>MVKKYEMSDIELLHHFLSIEIYQGDDGVFICQSKYDEKVFKKVRIFGCKPVATPLVVNEKLMKEDGGKKVDETFYRSLVGNLFYLTATRSDIMFIASLLSRFMINPNHIHFVIIKRVLRYVQCTMDYGIKYDKGNEVRLIGFCDNDWGGCADDMKNTSGYCFSIGGGVFSWCLKKQKSVAQSSTEAEYVSASMATSQTIWLRRITEDISEKQENAMVIHCNKKSAITMSKNLCYHRRTKKIALKHHFIRDATEHGEYELVYCRTRAIS</sequence>
<protein>
    <submittedName>
        <fullName evidence="2">Uncharacterized protein LOC109114193</fullName>
    </submittedName>
</protein>
<dbReference type="CDD" id="cd09272">
    <property type="entry name" value="RNase_HI_RT_Ty1"/>
    <property type="match status" value="1"/>
</dbReference>
<dbReference type="GeneID" id="109114193"/>
<dbReference type="KEGG" id="nnu:109114193"/>